<name>A0AC35FN14_9BILA</name>
<sequence>MSDNAKGITTTRKSRLPPRIQELTTPTASMSYLPSTATSTTSPMMTTEILSSEVLNAEKSNLASFLYDCQTIAAASKSDESGKIQKRFADDNEMFSPCLIFFLLRLLPGNSSTNLNNYGKMVKGISATHSSSPDNYHISSTSIAGSSDTTVTSTVSTTSEEITVAPNISSLTEFVNATGILNTTKKAAEEELSFLEELGEAFGDKDHGILYLLLIILFALLILCGISILIYCLWPKTGHYEEHSKTKPSDANSNTVGGKATTKDGTTAKTPTSTESAKKKQQNSSNKDVASSNKQQNSNTSDVSSKKSPVLKKSPPHQKQQNPSKKEAVIQQKPITSHSVSSLSDRSQTNIEVPPPPISPAGITPAPSALSLVENTNMKFNDNKNFEAPPELQPPGINNNNNPLSLY</sequence>
<protein>
    <submittedName>
        <fullName evidence="2">Uncharacterized protein</fullName>
    </submittedName>
</protein>
<evidence type="ECO:0000313" key="2">
    <source>
        <dbReference type="WBParaSite" id="PS1159_v2.g19142.t2"/>
    </source>
</evidence>
<evidence type="ECO:0000313" key="1">
    <source>
        <dbReference type="Proteomes" id="UP000887580"/>
    </source>
</evidence>
<accession>A0AC35FN14</accession>
<dbReference type="WBParaSite" id="PS1159_v2.g19142.t2">
    <property type="protein sequence ID" value="PS1159_v2.g19142.t2"/>
    <property type="gene ID" value="PS1159_v2.g19142"/>
</dbReference>
<dbReference type="Proteomes" id="UP000887580">
    <property type="component" value="Unplaced"/>
</dbReference>
<reference evidence="2" key="1">
    <citation type="submission" date="2022-11" db="UniProtKB">
        <authorList>
            <consortium name="WormBaseParasite"/>
        </authorList>
    </citation>
    <scope>IDENTIFICATION</scope>
</reference>
<organism evidence="1 2">
    <name type="scientific">Panagrolaimus sp. PS1159</name>
    <dbReference type="NCBI Taxonomy" id="55785"/>
    <lineage>
        <taxon>Eukaryota</taxon>
        <taxon>Metazoa</taxon>
        <taxon>Ecdysozoa</taxon>
        <taxon>Nematoda</taxon>
        <taxon>Chromadorea</taxon>
        <taxon>Rhabditida</taxon>
        <taxon>Tylenchina</taxon>
        <taxon>Panagrolaimomorpha</taxon>
        <taxon>Panagrolaimoidea</taxon>
        <taxon>Panagrolaimidae</taxon>
        <taxon>Panagrolaimus</taxon>
    </lineage>
</organism>
<proteinExistence type="predicted"/>